<dbReference type="EnsemblMetazoa" id="AFUN021214-RA">
    <property type="protein sequence ID" value="AFUN021214-PA"/>
    <property type="gene ID" value="AFUN021214"/>
</dbReference>
<feature type="transmembrane region" description="Helical" evidence="2">
    <location>
        <begin position="116"/>
        <end position="138"/>
    </location>
</feature>
<evidence type="ECO:0000256" key="2">
    <source>
        <dbReference type="SAM" id="Phobius"/>
    </source>
</evidence>
<keyword evidence="2" id="KW-0812">Transmembrane</keyword>
<evidence type="ECO:0000256" key="1">
    <source>
        <dbReference type="SAM" id="MobiDB-lite"/>
    </source>
</evidence>
<keyword evidence="2" id="KW-1133">Transmembrane helix</keyword>
<keyword evidence="2" id="KW-0472">Membrane</keyword>
<proteinExistence type="predicted"/>
<name>A0A4Y0BMR7_ANOFN</name>
<protein>
    <submittedName>
        <fullName evidence="3">Uncharacterized protein</fullName>
    </submittedName>
</protein>
<reference evidence="3" key="1">
    <citation type="submission" date="2020-05" db="UniProtKB">
        <authorList>
            <consortium name="EnsemblMetazoa"/>
        </authorList>
    </citation>
    <scope>IDENTIFICATION</scope>
    <source>
        <strain evidence="3">FUMOZ</strain>
    </source>
</reference>
<accession>A0A4Y0BMR7</accession>
<sequence length="218" mass="24693">MASHHEAYIRCSWTFRFVCLALPLIIHLRANSALDYVHGKSSSVAMEPDIASAIFVISTSLALSRILANAIPFYADEQQTMTLKVETLLICLTMILANIVFCDLALRLIWIPIQYMLWWICKHKILTLLVKAFLLPVKDFASFRPYYLRALAASSSKKGFYYLRLLTVLKFLYAVLFRLPKHIETGSEKNSPTPPCDIPEGTQGPDKLHKNLITNSTS</sequence>
<dbReference type="VEuPathDB" id="VectorBase:AFUN2_011709"/>
<evidence type="ECO:0000313" key="3">
    <source>
        <dbReference type="EnsemblMetazoa" id="AFUN021214-PA"/>
    </source>
</evidence>
<feature type="transmembrane region" description="Helical" evidence="2">
    <location>
        <begin position="7"/>
        <end position="30"/>
    </location>
</feature>
<dbReference type="AlphaFoldDB" id="A0A4Y0BMR7"/>
<feature type="transmembrane region" description="Helical" evidence="2">
    <location>
        <begin position="87"/>
        <end position="110"/>
    </location>
</feature>
<dbReference type="VEuPathDB" id="VectorBase:AFUN021214"/>
<feature type="transmembrane region" description="Helical" evidence="2">
    <location>
        <begin position="50"/>
        <end position="75"/>
    </location>
</feature>
<feature type="transmembrane region" description="Helical" evidence="2">
    <location>
        <begin position="159"/>
        <end position="179"/>
    </location>
</feature>
<feature type="region of interest" description="Disordered" evidence="1">
    <location>
        <begin position="186"/>
        <end position="218"/>
    </location>
</feature>
<organism evidence="3">
    <name type="scientific">Anopheles funestus</name>
    <name type="common">African malaria mosquito</name>
    <dbReference type="NCBI Taxonomy" id="62324"/>
    <lineage>
        <taxon>Eukaryota</taxon>
        <taxon>Metazoa</taxon>
        <taxon>Ecdysozoa</taxon>
        <taxon>Arthropoda</taxon>
        <taxon>Hexapoda</taxon>
        <taxon>Insecta</taxon>
        <taxon>Pterygota</taxon>
        <taxon>Neoptera</taxon>
        <taxon>Endopterygota</taxon>
        <taxon>Diptera</taxon>
        <taxon>Nematocera</taxon>
        <taxon>Culicoidea</taxon>
        <taxon>Culicidae</taxon>
        <taxon>Anophelinae</taxon>
        <taxon>Anopheles</taxon>
    </lineage>
</organism>